<keyword evidence="1" id="KW-0812">Transmembrane</keyword>
<feature type="transmembrane region" description="Helical" evidence="1">
    <location>
        <begin position="84"/>
        <end position="106"/>
    </location>
</feature>
<accession>A0ABW3EXN1</accession>
<evidence type="ECO:0000313" key="3">
    <source>
        <dbReference type="Proteomes" id="UP001596972"/>
    </source>
</evidence>
<dbReference type="EMBL" id="JBHTJA010000122">
    <property type="protein sequence ID" value="MFD0905213.1"/>
    <property type="molecule type" value="Genomic_DNA"/>
</dbReference>
<proteinExistence type="predicted"/>
<sequence length="184" mass="19512">MEHLAVDKPGEPGVAYVLPFGRAHRVVAPIDDGLNRFASGMYRSPGERTPVPRRPRAVTAAVTILALCWSAPMAAAVLGDEATAGTIAMAAFWTAAFTLWLVRIWLGGPLATGQMARFAPVLGAVLFFGILLIAASGYSSGHRPEPGDLRLLPLLLPGAAVFTAGRLLARADVRKWTESRGQGR</sequence>
<keyword evidence="3" id="KW-1185">Reference proteome</keyword>
<feature type="transmembrane region" description="Helical" evidence="1">
    <location>
        <begin position="118"/>
        <end position="139"/>
    </location>
</feature>
<evidence type="ECO:0000313" key="2">
    <source>
        <dbReference type="EMBL" id="MFD0905213.1"/>
    </source>
</evidence>
<feature type="transmembrane region" description="Helical" evidence="1">
    <location>
        <begin position="151"/>
        <end position="169"/>
    </location>
</feature>
<reference evidence="3" key="1">
    <citation type="journal article" date="2019" name="Int. J. Syst. Evol. Microbiol.">
        <title>The Global Catalogue of Microorganisms (GCM) 10K type strain sequencing project: providing services to taxonomists for standard genome sequencing and annotation.</title>
        <authorList>
            <consortium name="The Broad Institute Genomics Platform"/>
            <consortium name="The Broad Institute Genome Sequencing Center for Infectious Disease"/>
            <person name="Wu L."/>
            <person name="Ma J."/>
        </authorList>
    </citation>
    <scope>NUCLEOTIDE SEQUENCE [LARGE SCALE GENOMIC DNA]</scope>
    <source>
        <strain evidence="3">JCM 31202</strain>
    </source>
</reference>
<keyword evidence="1" id="KW-1133">Transmembrane helix</keyword>
<keyword evidence="1" id="KW-0472">Membrane</keyword>
<dbReference type="Proteomes" id="UP001596972">
    <property type="component" value="Unassembled WGS sequence"/>
</dbReference>
<dbReference type="RefSeq" id="WP_378305883.1">
    <property type="nucleotide sequence ID" value="NZ_JBHTJA010000122.1"/>
</dbReference>
<feature type="transmembrane region" description="Helical" evidence="1">
    <location>
        <begin position="57"/>
        <end position="78"/>
    </location>
</feature>
<name>A0ABW3EXN1_9ACTN</name>
<gene>
    <name evidence="2" type="ORF">ACFQ11_32895</name>
</gene>
<comment type="caution">
    <text evidence="2">The sequence shown here is derived from an EMBL/GenBank/DDBJ whole genome shotgun (WGS) entry which is preliminary data.</text>
</comment>
<organism evidence="2 3">
    <name type="scientific">Actinomadura sediminis</name>
    <dbReference type="NCBI Taxonomy" id="1038904"/>
    <lineage>
        <taxon>Bacteria</taxon>
        <taxon>Bacillati</taxon>
        <taxon>Actinomycetota</taxon>
        <taxon>Actinomycetes</taxon>
        <taxon>Streptosporangiales</taxon>
        <taxon>Thermomonosporaceae</taxon>
        <taxon>Actinomadura</taxon>
    </lineage>
</organism>
<evidence type="ECO:0000256" key="1">
    <source>
        <dbReference type="SAM" id="Phobius"/>
    </source>
</evidence>
<protein>
    <submittedName>
        <fullName evidence="2">Uncharacterized protein</fullName>
    </submittedName>
</protein>